<reference evidence="9" key="1">
    <citation type="journal article" date="2019" name="Int. J. Syst. Evol. Microbiol.">
        <title>The Global Catalogue of Microorganisms (GCM) 10K type strain sequencing project: providing services to taxonomists for standard genome sequencing and annotation.</title>
        <authorList>
            <consortium name="The Broad Institute Genomics Platform"/>
            <consortium name="The Broad Institute Genome Sequencing Center for Infectious Disease"/>
            <person name="Wu L."/>
            <person name="Ma J."/>
        </authorList>
    </citation>
    <scope>NUCLEOTIDE SEQUENCE [LARGE SCALE GENOMIC DNA]</scope>
    <source>
        <strain evidence="9">KCTC 62195</strain>
    </source>
</reference>
<comment type="caution">
    <text evidence="8">The sequence shown here is derived from an EMBL/GenBank/DDBJ whole genome shotgun (WGS) entry which is preliminary data.</text>
</comment>
<keyword evidence="6" id="KW-1133">Transmembrane helix</keyword>
<organism evidence="8 9">
    <name type="scientific">Azotobacter bryophylli</name>
    <dbReference type="NCBI Taxonomy" id="1986537"/>
    <lineage>
        <taxon>Bacteria</taxon>
        <taxon>Pseudomonadati</taxon>
        <taxon>Pseudomonadota</taxon>
        <taxon>Gammaproteobacteria</taxon>
        <taxon>Pseudomonadales</taxon>
        <taxon>Pseudomonadaceae</taxon>
        <taxon>Azotobacter</taxon>
    </lineage>
</organism>
<keyword evidence="2 4" id="KW-0807">Transducer</keyword>
<dbReference type="Pfam" id="PF22673">
    <property type="entry name" value="MCP-like_PDC_1"/>
    <property type="match status" value="1"/>
</dbReference>
<evidence type="ECO:0000313" key="8">
    <source>
        <dbReference type="EMBL" id="MFC2973587.1"/>
    </source>
</evidence>
<dbReference type="Proteomes" id="UP001595457">
    <property type="component" value="Unassembled WGS sequence"/>
</dbReference>
<gene>
    <name evidence="8" type="ORF">ACFOJE_15390</name>
</gene>
<protein>
    <submittedName>
        <fullName evidence="8">Methyl-accepting chemotaxis protein</fullName>
    </submittedName>
</protein>
<dbReference type="CDD" id="cd12913">
    <property type="entry name" value="PDC1_MCP_like"/>
    <property type="match status" value="1"/>
</dbReference>
<comment type="similarity">
    <text evidence="3">Belongs to the methyl-accepting chemotaxis (MCP) protein family.</text>
</comment>
<dbReference type="PRINTS" id="PR00260">
    <property type="entry name" value="CHEMTRNSDUCR"/>
</dbReference>
<accession>A0ABV7AYF3</accession>
<keyword evidence="6" id="KW-0472">Membrane</keyword>
<dbReference type="InterPro" id="IPR004089">
    <property type="entry name" value="MCPsignal_dom"/>
</dbReference>
<keyword evidence="9" id="KW-1185">Reference proteome</keyword>
<dbReference type="PANTHER" id="PTHR43531">
    <property type="entry name" value="PROTEIN ICFG"/>
    <property type="match status" value="1"/>
</dbReference>
<keyword evidence="5" id="KW-0175">Coiled coil</keyword>
<feature type="transmembrane region" description="Helical" evidence="6">
    <location>
        <begin position="12"/>
        <end position="31"/>
    </location>
</feature>
<dbReference type="SMART" id="SM00283">
    <property type="entry name" value="MA"/>
    <property type="match status" value="1"/>
</dbReference>
<dbReference type="Pfam" id="PF00015">
    <property type="entry name" value="MCPsignal"/>
    <property type="match status" value="1"/>
</dbReference>
<dbReference type="SUPFAM" id="SSF58104">
    <property type="entry name" value="Methyl-accepting chemotaxis protein (MCP) signaling domain"/>
    <property type="match status" value="1"/>
</dbReference>
<dbReference type="InterPro" id="IPR004090">
    <property type="entry name" value="Chemotax_Me-accpt_rcpt"/>
</dbReference>
<name>A0ABV7AYF3_9GAMM</name>
<keyword evidence="6" id="KW-0812">Transmembrane</keyword>
<sequence>MERKKISLRTRLLLWVISIVVVGSAVTVTVLSRQAASMQNETAMAFTRQLAENNGAKVTARIEEALNAARVMGDALGNMRADGMIDRAAANALLKGVLAGNPGLLATWTAWEPNAFDGQDGQYVGQPGHDSSGRFVPYWNRGSGTITVEPLVDYDKPGAGDYYLLAKQSGKPALIEPYIYPVAGKDMLITTLAVPIQVGGRILGVAGVDIALADLQDLIGAIRIYDSGYATLLSHGGLIVGDRDAANVGQGMDKIGLPPAILARLQQGEPYADFVTDPRLGVEVRRLFMPVKVGATTTPWSLVASVPEDEIMAGLARLNTVATILTLISIVVVSLGLSLALERLVLRPIGGDPEDAAAIANRVAQGDLSEPIRLRRGDDGSLMAQLKHMQDSLLGVVTHVRQGAQSVAVASAQISQANQDLSSRTESQASALEQTSASMEQLGGTVRQNADSASQTNQLALNASQVALRGGEVVGRVVETMRDIHGSSSKIADIIGVIDGIAFQTNILALNASVEAARAGEQGRGFAVVAGEVRALAQRSAEAANEIKRLIEANVHSVTAGGELVDQAGTTMKEVVTAIQRVTGIMGEISDASREQSTGVEQVSLAVTQMDQATQQNAALVEEMAAAAESLKGQAEELVQAVAVFKVA</sequence>
<dbReference type="CDD" id="cd12912">
    <property type="entry name" value="PDC2_MCP_like"/>
    <property type="match status" value="1"/>
</dbReference>
<dbReference type="PROSITE" id="PS50111">
    <property type="entry name" value="CHEMOTAXIS_TRANSDUC_2"/>
    <property type="match status" value="1"/>
</dbReference>
<feature type="domain" description="Methyl-accepting transducer" evidence="7">
    <location>
        <begin position="403"/>
        <end position="632"/>
    </location>
</feature>
<proteinExistence type="inferred from homology"/>
<keyword evidence="1" id="KW-0488">Methylation</keyword>
<evidence type="ECO:0000256" key="5">
    <source>
        <dbReference type="SAM" id="Coils"/>
    </source>
</evidence>
<evidence type="ECO:0000259" key="7">
    <source>
        <dbReference type="PROSITE" id="PS50111"/>
    </source>
</evidence>
<dbReference type="InterPro" id="IPR051310">
    <property type="entry name" value="MCP_chemotaxis"/>
</dbReference>
<evidence type="ECO:0000256" key="6">
    <source>
        <dbReference type="SAM" id="Phobius"/>
    </source>
</evidence>
<evidence type="ECO:0000256" key="4">
    <source>
        <dbReference type="PROSITE-ProRule" id="PRU00284"/>
    </source>
</evidence>
<evidence type="ECO:0000256" key="3">
    <source>
        <dbReference type="ARBA" id="ARBA00029447"/>
    </source>
</evidence>
<dbReference type="Gene3D" id="3.30.450.20">
    <property type="entry name" value="PAS domain"/>
    <property type="match status" value="2"/>
</dbReference>
<evidence type="ECO:0000313" key="9">
    <source>
        <dbReference type="Proteomes" id="UP001595457"/>
    </source>
</evidence>
<dbReference type="CDD" id="cd11386">
    <property type="entry name" value="MCP_signal"/>
    <property type="match status" value="1"/>
</dbReference>
<dbReference type="PANTHER" id="PTHR43531:SF14">
    <property type="entry name" value="METHYL-ACCEPTING CHEMOTAXIS PROTEIN I-RELATED"/>
    <property type="match status" value="1"/>
</dbReference>
<dbReference type="RefSeq" id="WP_377815356.1">
    <property type="nucleotide sequence ID" value="NZ_JBHRSJ010000031.1"/>
</dbReference>
<dbReference type="EMBL" id="JBHRSJ010000031">
    <property type="protein sequence ID" value="MFC2973587.1"/>
    <property type="molecule type" value="Genomic_DNA"/>
</dbReference>
<dbReference type="Gene3D" id="1.10.287.950">
    <property type="entry name" value="Methyl-accepting chemotaxis protein"/>
    <property type="match status" value="1"/>
</dbReference>
<evidence type="ECO:0000256" key="1">
    <source>
        <dbReference type="ARBA" id="ARBA00022481"/>
    </source>
</evidence>
<evidence type="ECO:0000256" key="2">
    <source>
        <dbReference type="ARBA" id="ARBA00023224"/>
    </source>
</evidence>
<feature type="coiled-coil region" evidence="5">
    <location>
        <begin position="610"/>
        <end position="641"/>
    </location>
</feature>